<dbReference type="Gene3D" id="3.60.15.10">
    <property type="entry name" value="Ribonuclease Z/Hydroxyacylglutathione hydrolase-like"/>
    <property type="match status" value="1"/>
</dbReference>
<protein>
    <submittedName>
        <fullName evidence="2">MBL fold metallo-hydrolase</fullName>
    </submittedName>
</protein>
<reference evidence="3" key="1">
    <citation type="journal article" date="2019" name="Int. J. Syst. Evol. Microbiol.">
        <title>The Global Catalogue of Microorganisms (GCM) 10K type strain sequencing project: providing services to taxonomists for standard genome sequencing and annotation.</title>
        <authorList>
            <consortium name="The Broad Institute Genomics Platform"/>
            <consortium name="The Broad Institute Genome Sequencing Center for Infectious Disease"/>
            <person name="Wu L."/>
            <person name="Ma J."/>
        </authorList>
    </citation>
    <scope>NUCLEOTIDE SEQUENCE [LARGE SCALE GENOMIC DNA]</scope>
    <source>
        <strain evidence="3">JCM 16083</strain>
    </source>
</reference>
<dbReference type="InterPro" id="IPR001279">
    <property type="entry name" value="Metallo-B-lactamas"/>
</dbReference>
<dbReference type="CDD" id="cd16279">
    <property type="entry name" value="metallo-hydrolase-like_MBL-fold"/>
    <property type="match status" value="1"/>
</dbReference>
<dbReference type="PANTHER" id="PTHR42663">
    <property type="entry name" value="HYDROLASE C777.06C-RELATED-RELATED"/>
    <property type="match status" value="1"/>
</dbReference>
<organism evidence="2 3">
    <name type="scientific">Wandonia haliotis</name>
    <dbReference type="NCBI Taxonomy" id="574963"/>
    <lineage>
        <taxon>Bacteria</taxon>
        <taxon>Pseudomonadati</taxon>
        <taxon>Bacteroidota</taxon>
        <taxon>Flavobacteriia</taxon>
        <taxon>Flavobacteriales</taxon>
        <taxon>Crocinitomicaceae</taxon>
        <taxon>Wandonia</taxon>
    </lineage>
</organism>
<dbReference type="Pfam" id="PF12706">
    <property type="entry name" value="Lactamase_B_2"/>
    <property type="match status" value="1"/>
</dbReference>
<name>A0ABP3Y1C0_9FLAO</name>
<gene>
    <name evidence="2" type="ORF">GCM10009118_17990</name>
</gene>
<keyword evidence="3" id="KW-1185">Reference proteome</keyword>
<dbReference type="RefSeq" id="WP_343786818.1">
    <property type="nucleotide sequence ID" value="NZ_BAAAFH010000011.1"/>
</dbReference>
<dbReference type="InterPro" id="IPR036866">
    <property type="entry name" value="RibonucZ/Hydroxyglut_hydro"/>
</dbReference>
<dbReference type="Proteomes" id="UP001501126">
    <property type="component" value="Unassembled WGS sequence"/>
</dbReference>
<evidence type="ECO:0000313" key="2">
    <source>
        <dbReference type="EMBL" id="GAA0875390.1"/>
    </source>
</evidence>
<feature type="domain" description="Metallo-beta-lactamase" evidence="1">
    <location>
        <begin position="46"/>
        <end position="226"/>
    </location>
</feature>
<dbReference type="SUPFAM" id="SSF56281">
    <property type="entry name" value="Metallo-hydrolase/oxidoreductase"/>
    <property type="match status" value="1"/>
</dbReference>
<dbReference type="EMBL" id="BAAAFH010000011">
    <property type="protein sequence ID" value="GAA0875390.1"/>
    <property type="molecule type" value="Genomic_DNA"/>
</dbReference>
<accession>A0ABP3Y1C0</accession>
<dbReference type="PANTHER" id="PTHR42663:SF6">
    <property type="entry name" value="HYDROLASE C777.06C-RELATED"/>
    <property type="match status" value="1"/>
</dbReference>
<evidence type="ECO:0000313" key="3">
    <source>
        <dbReference type="Proteomes" id="UP001501126"/>
    </source>
</evidence>
<evidence type="ECO:0000259" key="1">
    <source>
        <dbReference type="Pfam" id="PF12706"/>
    </source>
</evidence>
<proteinExistence type="predicted"/>
<sequence>MKVTVLGSGTSQGVPVIACQCEVCLSSDPKDKRLRASVMIEHDGMNYCIDSGPDFRQQMLTNDVRSLEGILYTHEHKDHIAGMDDVRAFNFLQQRPMDLYCNTQVEEALRREFHYVFLQDGYPGIPKVTINRISADAPFLLKNGLEVQPIEVLHYKMPVLGFRINNFTYITDAKTISEKEKEKVKGTEVLIINALRLEPHLSHFNLEEALQFIAEINPSKAYITHISHLFGTHQQITDQLPDNVYAAYDGLTIEL</sequence>
<comment type="caution">
    <text evidence="2">The sequence shown here is derived from an EMBL/GenBank/DDBJ whole genome shotgun (WGS) entry which is preliminary data.</text>
</comment>